<comment type="similarity">
    <text evidence="1">Belongs to the sigma-54 factor family.</text>
</comment>
<dbReference type="Pfam" id="PF00309">
    <property type="entry name" value="Sigma54_AID"/>
    <property type="match status" value="1"/>
</dbReference>
<dbReference type="InterPro" id="IPR007634">
    <property type="entry name" value="RNA_pol_sigma_54_DNA-bd"/>
</dbReference>
<dbReference type="RefSeq" id="WP_185888020.1">
    <property type="nucleotide sequence ID" value="NZ_CP060202.1"/>
</dbReference>
<dbReference type="EMBL" id="CP060202">
    <property type="protein sequence ID" value="QNH62103.1"/>
    <property type="molecule type" value="Genomic_DNA"/>
</dbReference>
<dbReference type="Pfam" id="PF04552">
    <property type="entry name" value="Sigma54_DBD"/>
    <property type="match status" value="1"/>
</dbReference>
<dbReference type="InterPro" id="IPR000394">
    <property type="entry name" value="RNA_pol_sigma_54"/>
</dbReference>
<feature type="compositionally biased region" description="Acidic residues" evidence="9">
    <location>
        <begin position="47"/>
        <end position="91"/>
    </location>
</feature>
<dbReference type="PROSITE" id="PS00718">
    <property type="entry name" value="SIGMA54_2"/>
    <property type="match status" value="1"/>
</dbReference>
<evidence type="ECO:0000256" key="7">
    <source>
        <dbReference type="ARBA" id="ARBA00023125"/>
    </source>
</evidence>
<sequence>MQRLDMKQLLSQKLSPQQIQFIKLLQIPTVELEARIKEELEANPALEEGDDADDDFEDQEGGDDSSDDTDDFDDPDSEFDNPDNTLDEDFDDSRSEEQPEIELPMKDEPADQKESDSADDLDLSDYLNDDEIAGYKMQGDGPGEDEDDREMPLADTSGSLIDNLLDQLGFADLDEKQEAIGRQLIGSIDGDGYIRRDLSAIANDMAFAQNVEASVAEVEAVLHVVQSFDPAGIAARDLQECLLLQLERRPQDEVTEHAERILNETFDEFTKKHYPRIQQRLDLEDDELKEAIALILKLNPKPGGTGPVGMGKVQYIIPDFILTNDNGILNLTLNSRNAPDLRVSPAYTDMFRAYDKGAKKDKKLKEAVTFVKQKLDSAKWFIDAIRQRQNTLLRTMDSIVRYQREFFLDGDESKLRPMILKDIATEIGMDISTVSRVANSKSVQTEFGIYPLKYFFSEGIATDSGEDASSREVKHILKEIIEGEKKDRPLSDDKLEKMLNARGYNIARRTVAKYREQLNIPVARLRKEL</sequence>
<dbReference type="PANTHER" id="PTHR32248:SF4">
    <property type="entry name" value="RNA POLYMERASE SIGMA-54 FACTOR"/>
    <property type="match status" value="1"/>
</dbReference>
<evidence type="ECO:0000256" key="3">
    <source>
        <dbReference type="ARBA" id="ARBA00022679"/>
    </source>
</evidence>
<dbReference type="Pfam" id="PF04963">
    <property type="entry name" value="Sigma54_CBD"/>
    <property type="match status" value="1"/>
</dbReference>
<reference evidence="12 13" key="1">
    <citation type="submission" date="2020-08" db="EMBL/GenBank/DDBJ databases">
        <title>Hymenobacter sp. S2-20-2 genome sequencing.</title>
        <authorList>
            <person name="Jin L."/>
        </authorList>
    </citation>
    <scope>NUCLEOTIDE SEQUENCE [LARGE SCALE GENOMIC DNA]</scope>
    <source>
        <strain evidence="12 13">S2-20-2</strain>
    </source>
</reference>
<accession>A0A7G7W6W0</accession>
<dbReference type="GO" id="GO:0000428">
    <property type="term" value="C:DNA-directed RNA polymerase complex"/>
    <property type="evidence" value="ECO:0007669"/>
    <property type="project" value="UniProtKB-KW"/>
</dbReference>
<keyword evidence="6" id="KW-0731">Sigma factor</keyword>
<proteinExistence type="inferred from homology"/>
<feature type="compositionally biased region" description="Acidic residues" evidence="9">
    <location>
        <begin position="117"/>
        <end position="132"/>
    </location>
</feature>
<keyword evidence="2" id="KW-0240">DNA-directed RNA polymerase</keyword>
<keyword evidence="7" id="KW-0238">DNA-binding</keyword>
<dbReference type="GO" id="GO:0003677">
    <property type="term" value="F:DNA binding"/>
    <property type="evidence" value="ECO:0007669"/>
    <property type="project" value="UniProtKB-KW"/>
</dbReference>
<evidence type="ECO:0000256" key="5">
    <source>
        <dbReference type="ARBA" id="ARBA00023015"/>
    </source>
</evidence>
<evidence type="ECO:0000256" key="4">
    <source>
        <dbReference type="ARBA" id="ARBA00022695"/>
    </source>
</evidence>
<dbReference type="PANTHER" id="PTHR32248">
    <property type="entry name" value="RNA POLYMERASE SIGMA-54 FACTOR"/>
    <property type="match status" value="1"/>
</dbReference>
<dbReference type="PRINTS" id="PR00045">
    <property type="entry name" value="SIGMA54FCT"/>
</dbReference>
<feature type="region of interest" description="Disordered" evidence="9">
    <location>
        <begin position="38"/>
        <end position="154"/>
    </location>
</feature>
<dbReference type="Proteomes" id="UP000515489">
    <property type="component" value="Chromosome"/>
</dbReference>
<keyword evidence="13" id="KW-1185">Reference proteome</keyword>
<keyword evidence="4" id="KW-0548">Nucleotidyltransferase</keyword>
<evidence type="ECO:0000256" key="6">
    <source>
        <dbReference type="ARBA" id="ARBA00023082"/>
    </source>
</evidence>
<name>A0A7G7W6W0_9BACT</name>
<dbReference type="NCBIfam" id="TIGR02395">
    <property type="entry name" value="rpoN_sigma"/>
    <property type="match status" value="1"/>
</dbReference>
<feature type="domain" description="RNA polymerase sigma factor 54 DNA-binding" evidence="10">
    <location>
        <begin position="369"/>
        <end position="527"/>
    </location>
</feature>
<organism evidence="12 13">
    <name type="scientific">Hymenobacter sediminicola</name>
    <dbReference type="NCBI Taxonomy" id="2761579"/>
    <lineage>
        <taxon>Bacteria</taxon>
        <taxon>Pseudomonadati</taxon>
        <taxon>Bacteroidota</taxon>
        <taxon>Cytophagia</taxon>
        <taxon>Cytophagales</taxon>
        <taxon>Hymenobacteraceae</taxon>
        <taxon>Hymenobacter</taxon>
    </lineage>
</organism>
<evidence type="ECO:0000259" key="10">
    <source>
        <dbReference type="Pfam" id="PF04552"/>
    </source>
</evidence>
<keyword evidence="3" id="KW-0808">Transferase</keyword>
<evidence type="ECO:0000256" key="8">
    <source>
        <dbReference type="ARBA" id="ARBA00023163"/>
    </source>
</evidence>
<dbReference type="Gene3D" id="1.10.10.60">
    <property type="entry name" value="Homeodomain-like"/>
    <property type="match status" value="1"/>
</dbReference>
<dbReference type="InterPro" id="IPR038709">
    <property type="entry name" value="RpoN_core-bd_sf"/>
</dbReference>
<evidence type="ECO:0000256" key="2">
    <source>
        <dbReference type="ARBA" id="ARBA00022478"/>
    </source>
</evidence>
<dbReference type="GO" id="GO:0006352">
    <property type="term" value="P:DNA-templated transcription initiation"/>
    <property type="evidence" value="ECO:0007669"/>
    <property type="project" value="InterPro"/>
</dbReference>
<evidence type="ECO:0000259" key="11">
    <source>
        <dbReference type="Pfam" id="PF04963"/>
    </source>
</evidence>
<dbReference type="GO" id="GO:0016987">
    <property type="term" value="F:sigma factor activity"/>
    <property type="evidence" value="ECO:0007669"/>
    <property type="project" value="UniProtKB-KW"/>
</dbReference>
<dbReference type="PROSITE" id="PS50044">
    <property type="entry name" value="SIGMA54_3"/>
    <property type="match status" value="1"/>
</dbReference>
<evidence type="ECO:0000256" key="9">
    <source>
        <dbReference type="SAM" id="MobiDB-lite"/>
    </source>
</evidence>
<dbReference type="Gene3D" id="1.10.10.1330">
    <property type="entry name" value="RNA polymerase sigma-54 factor, core-binding domain"/>
    <property type="match status" value="1"/>
</dbReference>
<protein>
    <submittedName>
        <fullName evidence="12">RNA polymerase factor sigma-54</fullName>
    </submittedName>
</protein>
<dbReference type="InterPro" id="IPR007046">
    <property type="entry name" value="RNA_pol_sigma_54_core-bd"/>
</dbReference>
<evidence type="ECO:0000256" key="1">
    <source>
        <dbReference type="ARBA" id="ARBA00008798"/>
    </source>
</evidence>
<gene>
    <name evidence="12" type="primary">rpoN</name>
    <name evidence="12" type="ORF">H4317_18465</name>
</gene>
<feature type="compositionally biased region" description="Basic and acidic residues" evidence="9">
    <location>
        <begin position="92"/>
        <end position="116"/>
    </location>
</feature>
<evidence type="ECO:0000313" key="12">
    <source>
        <dbReference type="EMBL" id="QNH62103.1"/>
    </source>
</evidence>
<keyword evidence="8" id="KW-0804">Transcription</keyword>
<keyword evidence="5" id="KW-0805">Transcription regulation</keyword>
<dbReference type="KEGG" id="hsk:H4317_18465"/>
<dbReference type="GO" id="GO:0016779">
    <property type="term" value="F:nucleotidyltransferase activity"/>
    <property type="evidence" value="ECO:0007669"/>
    <property type="project" value="UniProtKB-KW"/>
</dbReference>
<dbReference type="AlphaFoldDB" id="A0A7G7W6W0"/>
<feature type="domain" description="RNA polymerase sigma factor 54 core-binding" evidence="11">
    <location>
        <begin position="154"/>
        <end position="347"/>
    </location>
</feature>
<evidence type="ECO:0000313" key="13">
    <source>
        <dbReference type="Proteomes" id="UP000515489"/>
    </source>
</evidence>
<dbReference type="PIRSF" id="PIRSF000774">
    <property type="entry name" value="RpoN"/>
    <property type="match status" value="1"/>
</dbReference>
<dbReference type="GO" id="GO:0001216">
    <property type="term" value="F:DNA-binding transcription activator activity"/>
    <property type="evidence" value="ECO:0007669"/>
    <property type="project" value="InterPro"/>
</dbReference>